<feature type="transmembrane region" description="Helical" evidence="7">
    <location>
        <begin position="98"/>
        <end position="121"/>
    </location>
</feature>
<feature type="transmembrane region" description="Helical" evidence="7">
    <location>
        <begin position="228"/>
        <end position="249"/>
    </location>
</feature>
<feature type="transmembrane region" description="Helical" evidence="7">
    <location>
        <begin position="180"/>
        <end position="197"/>
    </location>
</feature>
<protein>
    <submittedName>
        <fullName evidence="8">Zinc transport system permease protein</fullName>
    </submittedName>
</protein>
<keyword evidence="5 7" id="KW-0472">Membrane</keyword>
<dbReference type="GO" id="GO:0043190">
    <property type="term" value="C:ATP-binding cassette (ABC) transporter complex"/>
    <property type="evidence" value="ECO:0007669"/>
    <property type="project" value="InterPro"/>
</dbReference>
<keyword evidence="3 6" id="KW-0812">Transmembrane</keyword>
<dbReference type="OrthoDB" id="9798540at2"/>
<evidence type="ECO:0000256" key="2">
    <source>
        <dbReference type="ARBA" id="ARBA00008034"/>
    </source>
</evidence>
<dbReference type="Pfam" id="PF00950">
    <property type="entry name" value="ABC-3"/>
    <property type="match status" value="1"/>
</dbReference>
<dbReference type="PANTHER" id="PTHR30477:SF22">
    <property type="entry name" value="METAL ABC TRANSPORTER PERMEASE"/>
    <property type="match status" value="1"/>
</dbReference>
<keyword evidence="6" id="KW-0813">Transport</keyword>
<dbReference type="PANTHER" id="PTHR30477">
    <property type="entry name" value="ABC-TRANSPORTER METAL-BINDING PROTEIN"/>
    <property type="match status" value="1"/>
</dbReference>
<evidence type="ECO:0000313" key="8">
    <source>
        <dbReference type="EMBL" id="SDY53059.1"/>
    </source>
</evidence>
<dbReference type="InterPro" id="IPR001626">
    <property type="entry name" value="ABC_TroCD"/>
</dbReference>
<sequence>MIRVFFEYDFLTYSLYTGLMIGFLAPFIGVFLVVRRLALISDALSHITLSGIAFSLLLGKYYPLFSGLNPMYMGMVFSVGGAVIIERLRNIYRYYKELAIPIILSAGIGIGVVFISLADGFNTDLFQYLFGSVVAIREKDFMMISAITAIVFIMIVLFYKEWFFLSFDEEQASVSGIPKKPLHFLFMVMAALVIAASMKIVGILLVSSLMTLPVAAAMRWARGFKQMFVYSVLFGELSVVAGLVSSFHLDVSPGGMIVMINVVILVASIFLTKKTY</sequence>
<evidence type="ECO:0000313" key="9">
    <source>
        <dbReference type="Proteomes" id="UP000198935"/>
    </source>
</evidence>
<dbReference type="AlphaFoldDB" id="A0A1H3KLY0"/>
<evidence type="ECO:0000256" key="5">
    <source>
        <dbReference type="ARBA" id="ARBA00023136"/>
    </source>
</evidence>
<dbReference type="EMBL" id="FNPI01000002">
    <property type="protein sequence ID" value="SDY53059.1"/>
    <property type="molecule type" value="Genomic_DNA"/>
</dbReference>
<comment type="similarity">
    <text evidence="2 6">Belongs to the ABC-3 integral membrane protein family.</text>
</comment>
<dbReference type="GO" id="GO:0055085">
    <property type="term" value="P:transmembrane transport"/>
    <property type="evidence" value="ECO:0007669"/>
    <property type="project" value="InterPro"/>
</dbReference>
<feature type="transmembrane region" description="Helical" evidence="7">
    <location>
        <begin position="43"/>
        <end position="62"/>
    </location>
</feature>
<dbReference type="GO" id="GO:0010043">
    <property type="term" value="P:response to zinc ion"/>
    <property type="evidence" value="ECO:0007669"/>
    <property type="project" value="TreeGrafter"/>
</dbReference>
<dbReference type="STRING" id="1503961.SAMN05421736_102190"/>
<dbReference type="SUPFAM" id="SSF81345">
    <property type="entry name" value="ABC transporter involved in vitamin B12 uptake, BtuC"/>
    <property type="match status" value="1"/>
</dbReference>
<dbReference type="Proteomes" id="UP000198935">
    <property type="component" value="Unassembled WGS sequence"/>
</dbReference>
<evidence type="ECO:0000256" key="3">
    <source>
        <dbReference type="ARBA" id="ARBA00022692"/>
    </source>
</evidence>
<organism evidence="8 9">
    <name type="scientific">Evansella caseinilytica</name>
    <dbReference type="NCBI Taxonomy" id="1503961"/>
    <lineage>
        <taxon>Bacteria</taxon>
        <taxon>Bacillati</taxon>
        <taxon>Bacillota</taxon>
        <taxon>Bacilli</taxon>
        <taxon>Bacillales</taxon>
        <taxon>Bacillaceae</taxon>
        <taxon>Evansella</taxon>
    </lineage>
</organism>
<feature type="transmembrane region" description="Helical" evidence="7">
    <location>
        <begin position="141"/>
        <end position="159"/>
    </location>
</feature>
<evidence type="ECO:0000256" key="7">
    <source>
        <dbReference type="SAM" id="Phobius"/>
    </source>
</evidence>
<proteinExistence type="inferred from homology"/>
<evidence type="ECO:0000256" key="6">
    <source>
        <dbReference type="RuleBase" id="RU003943"/>
    </source>
</evidence>
<dbReference type="CDD" id="cd06550">
    <property type="entry name" value="TM_ABC_iron-siderophores_like"/>
    <property type="match status" value="1"/>
</dbReference>
<evidence type="ECO:0000256" key="1">
    <source>
        <dbReference type="ARBA" id="ARBA00004141"/>
    </source>
</evidence>
<feature type="transmembrane region" description="Helical" evidence="7">
    <location>
        <begin position="255"/>
        <end position="272"/>
    </location>
</feature>
<comment type="subcellular location">
    <subcellularLocation>
        <location evidence="6">Cell membrane</location>
        <topology evidence="6">Multi-pass membrane protein</topology>
    </subcellularLocation>
    <subcellularLocation>
        <location evidence="1">Membrane</location>
        <topology evidence="1">Multi-pass membrane protein</topology>
    </subcellularLocation>
</comment>
<feature type="transmembrane region" description="Helical" evidence="7">
    <location>
        <begin position="13"/>
        <end position="34"/>
    </location>
</feature>
<reference evidence="9" key="1">
    <citation type="submission" date="2016-10" db="EMBL/GenBank/DDBJ databases">
        <authorList>
            <person name="Varghese N."/>
            <person name="Submissions S."/>
        </authorList>
    </citation>
    <scope>NUCLEOTIDE SEQUENCE [LARGE SCALE GENOMIC DNA]</scope>
    <source>
        <strain evidence="9">SP</strain>
    </source>
</reference>
<evidence type="ECO:0000256" key="4">
    <source>
        <dbReference type="ARBA" id="ARBA00022989"/>
    </source>
</evidence>
<gene>
    <name evidence="8" type="ORF">SAMN05421736_102190</name>
</gene>
<dbReference type="Gene3D" id="1.10.3470.10">
    <property type="entry name" value="ABC transporter involved in vitamin B12 uptake, BtuC"/>
    <property type="match status" value="1"/>
</dbReference>
<keyword evidence="4 7" id="KW-1133">Transmembrane helix</keyword>
<keyword evidence="9" id="KW-1185">Reference proteome</keyword>
<name>A0A1H3KLY0_9BACI</name>
<accession>A0A1H3KLY0</accession>
<dbReference type="InterPro" id="IPR037294">
    <property type="entry name" value="ABC_BtuC-like"/>
</dbReference>